<dbReference type="InterPro" id="IPR008949">
    <property type="entry name" value="Isoprenoid_synthase_dom_sf"/>
</dbReference>
<dbReference type="SFLD" id="SFLDG01020">
    <property type="entry name" value="Terpene_Cyclase_Like_2"/>
    <property type="match status" value="1"/>
</dbReference>
<dbReference type="RefSeq" id="XP_070886710.1">
    <property type="nucleotide sequence ID" value="XM_071032839.1"/>
</dbReference>
<evidence type="ECO:0000256" key="1">
    <source>
        <dbReference type="ARBA" id="ARBA00001946"/>
    </source>
</evidence>
<name>A0ABR4LTC3_9EURO</name>
<dbReference type="EMBL" id="JBFXLQ010000017">
    <property type="protein sequence ID" value="KAL2867731.1"/>
    <property type="molecule type" value="Genomic_DNA"/>
</dbReference>
<keyword evidence="4" id="KW-0456">Lyase</keyword>
<dbReference type="InterPro" id="IPR034686">
    <property type="entry name" value="Terpene_cyclase-like_2"/>
</dbReference>
<comment type="similarity">
    <text evidence="2 4">Belongs to the terpene synthase family.</text>
</comment>
<dbReference type="SFLD" id="SFLDS00005">
    <property type="entry name" value="Isoprenoid_Synthase_Type_I"/>
    <property type="match status" value="1"/>
</dbReference>
<evidence type="ECO:0000256" key="3">
    <source>
        <dbReference type="ARBA" id="ARBA00022842"/>
    </source>
</evidence>
<dbReference type="Proteomes" id="UP001610432">
    <property type="component" value="Unassembled WGS sequence"/>
</dbReference>
<dbReference type="Pfam" id="PF19086">
    <property type="entry name" value="Terpene_syn_C_2"/>
    <property type="match status" value="1"/>
</dbReference>
<accession>A0ABR4LTC3</accession>
<dbReference type="PANTHER" id="PTHR35201">
    <property type="entry name" value="TERPENE SYNTHASE"/>
    <property type="match status" value="1"/>
</dbReference>
<gene>
    <name evidence="5" type="ORF">BJX67DRAFT_380675</name>
</gene>
<keyword evidence="4" id="KW-0479">Metal-binding</keyword>
<dbReference type="EC" id="4.2.3.-" evidence="4"/>
<keyword evidence="3 4" id="KW-0460">Magnesium</keyword>
<protein>
    <recommendedName>
        <fullName evidence="4">Terpene synthase</fullName>
        <ecNumber evidence="4">4.2.3.-</ecNumber>
    </recommendedName>
</protein>
<evidence type="ECO:0000313" key="6">
    <source>
        <dbReference type="Proteomes" id="UP001610432"/>
    </source>
</evidence>
<sequence>MGYESPRGYQYTKLRKSIRGQYVTIQNLFRLLPDWQPNIHQDYSKAREESLNPWLRRWVDDDTKCWKLQKADFALFAAILCSKSSFEKLCTVAKYFAWYFVWDDIFDCGTLKDDPEEMKSYRKVSLAYFNHTLLLKGEYPDLSGFPVELQKALRCWDEVGEHIRQDCDIETRQILLDRMLAYVASVSNVDSLYLGNELPSLEAYWRRRELTAAAYCVIATIPFACGFNTNRSLVEDENMTLLWKHTSYLVHIINDMMSFRKEFNDGQLENLVPILMANTGLNCNQAMQLCYHFCRLEIDGFTSNAKRLSAGQKHQPSHIVATYIRGCEDVFMGLLYWSYYGERYIKRSEIDPNHTVRLQVGSTLWSRCNANLRRIGSILQKLFDGHGRDSSRREAAT</sequence>
<dbReference type="Gene3D" id="1.10.600.10">
    <property type="entry name" value="Farnesyl Diphosphate Synthase"/>
    <property type="match status" value="1"/>
</dbReference>
<keyword evidence="6" id="KW-1185">Reference proteome</keyword>
<evidence type="ECO:0000313" key="5">
    <source>
        <dbReference type="EMBL" id="KAL2867731.1"/>
    </source>
</evidence>
<reference evidence="5 6" key="1">
    <citation type="submission" date="2024-07" db="EMBL/GenBank/DDBJ databases">
        <title>Section-level genome sequencing and comparative genomics of Aspergillus sections Usti and Cavernicolus.</title>
        <authorList>
            <consortium name="Lawrence Berkeley National Laboratory"/>
            <person name="Nybo J.L."/>
            <person name="Vesth T.C."/>
            <person name="Theobald S."/>
            <person name="Frisvad J.C."/>
            <person name="Larsen T.O."/>
            <person name="Kjaerboelling I."/>
            <person name="Rothschild-Mancinelli K."/>
            <person name="Lyhne E.K."/>
            <person name="Kogle M.E."/>
            <person name="Barry K."/>
            <person name="Clum A."/>
            <person name="Na H."/>
            <person name="Ledsgaard L."/>
            <person name="Lin J."/>
            <person name="Lipzen A."/>
            <person name="Kuo A."/>
            <person name="Riley R."/>
            <person name="Mondo S."/>
            <person name="Labutti K."/>
            <person name="Haridas S."/>
            <person name="Pangalinan J."/>
            <person name="Salamov A.A."/>
            <person name="Simmons B.A."/>
            <person name="Magnuson J.K."/>
            <person name="Chen J."/>
            <person name="Drula E."/>
            <person name="Henrissat B."/>
            <person name="Wiebenga A."/>
            <person name="Lubbers R.J."/>
            <person name="Gomes A.C."/>
            <person name="Macurrencykelacurrency M.R."/>
            <person name="Stajich J."/>
            <person name="Grigoriev I.V."/>
            <person name="Mortensen U.H."/>
            <person name="De Vries R.P."/>
            <person name="Baker S.E."/>
            <person name="Andersen M.R."/>
        </authorList>
    </citation>
    <scope>NUCLEOTIDE SEQUENCE [LARGE SCALE GENOMIC DNA]</scope>
    <source>
        <strain evidence="5 6">CBS 449.75</strain>
    </source>
</reference>
<dbReference type="GeneID" id="98147911"/>
<evidence type="ECO:0000256" key="2">
    <source>
        <dbReference type="ARBA" id="ARBA00006333"/>
    </source>
</evidence>
<evidence type="ECO:0000256" key="4">
    <source>
        <dbReference type="RuleBase" id="RU366034"/>
    </source>
</evidence>
<organism evidence="5 6">
    <name type="scientific">Aspergillus lucknowensis</name>
    <dbReference type="NCBI Taxonomy" id="176173"/>
    <lineage>
        <taxon>Eukaryota</taxon>
        <taxon>Fungi</taxon>
        <taxon>Dikarya</taxon>
        <taxon>Ascomycota</taxon>
        <taxon>Pezizomycotina</taxon>
        <taxon>Eurotiomycetes</taxon>
        <taxon>Eurotiomycetidae</taxon>
        <taxon>Eurotiales</taxon>
        <taxon>Aspergillaceae</taxon>
        <taxon>Aspergillus</taxon>
        <taxon>Aspergillus subgen. Nidulantes</taxon>
    </lineage>
</organism>
<proteinExistence type="inferred from homology"/>
<dbReference type="SUPFAM" id="SSF48576">
    <property type="entry name" value="Terpenoid synthases"/>
    <property type="match status" value="1"/>
</dbReference>
<comment type="cofactor">
    <cofactor evidence="1 4">
        <name>Mg(2+)</name>
        <dbReference type="ChEBI" id="CHEBI:18420"/>
    </cofactor>
</comment>
<comment type="caution">
    <text evidence="5">The sequence shown here is derived from an EMBL/GenBank/DDBJ whole genome shotgun (WGS) entry which is preliminary data.</text>
</comment>
<dbReference type="PANTHER" id="PTHR35201:SF4">
    <property type="entry name" value="BETA-PINACENE SYNTHASE-RELATED"/>
    <property type="match status" value="1"/>
</dbReference>